<evidence type="ECO:0000256" key="1">
    <source>
        <dbReference type="ARBA" id="ARBA00023125"/>
    </source>
</evidence>
<dbReference type="GO" id="GO:0006303">
    <property type="term" value="P:double-strand break repair via nonhomologous end joining"/>
    <property type="evidence" value="ECO:0007669"/>
    <property type="project" value="UniProtKB-UniRule"/>
</dbReference>
<comment type="function">
    <text evidence="2">With LigD forms a non-homologous end joining (NHEJ) DNA repair enzyme, which repairs dsDNA breaks with reduced fidelity. Binds linear dsDNA with 5'- and 3'- overhangs but not closed circular dsDNA nor ssDNA. Recruits and stimulates the ligase activity of LigD.</text>
</comment>
<evidence type="ECO:0000313" key="6">
    <source>
        <dbReference type="Proteomes" id="UP000184346"/>
    </source>
</evidence>
<dbReference type="SUPFAM" id="SSF100939">
    <property type="entry name" value="SPOC domain-like"/>
    <property type="match status" value="1"/>
</dbReference>
<dbReference type="PANTHER" id="PTHR41251:SF1">
    <property type="entry name" value="NON-HOMOLOGOUS END JOINING PROTEIN KU"/>
    <property type="match status" value="1"/>
</dbReference>
<evidence type="ECO:0000313" key="5">
    <source>
        <dbReference type="EMBL" id="SHF45389.1"/>
    </source>
</evidence>
<reference evidence="5 6" key="1">
    <citation type="submission" date="2016-11" db="EMBL/GenBank/DDBJ databases">
        <authorList>
            <person name="Jaros S."/>
            <person name="Januszkiewicz K."/>
            <person name="Wedrychowicz H."/>
        </authorList>
    </citation>
    <scope>NUCLEOTIDE SEQUENCE [LARGE SCALE GENOMIC DNA]</scope>
    <source>
        <strain evidence="5 6">DSM 19980</strain>
    </source>
</reference>
<dbReference type="GO" id="GO:0006310">
    <property type="term" value="P:DNA recombination"/>
    <property type="evidence" value="ECO:0007669"/>
    <property type="project" value="UniProtKB-KW"/>
</dbReference>
<keyword evidence="2" id="KW-0233">DNA recombination</keyword>
<gene>
    <name evidence="2" type="primary">ku</name>
    <name evidence="5" type="ORF">SAMN02745148_02663</name>
</gene>
<comment type="subunit">
    <text evidence="2">Homodimer. Interacts with LigD.</text>
</comment>
<dbReference type="Pfam" id="PF02735">
    <property type="entry name" value="Ku"/>
    <property type="match status" value="1"/>
</dbReference>
<feature type="domain" description="Ku" evidence="4">
    <location>
        <begin position="54"/>
        <end position="181"/>
    </location>
</feature>
<dbReference type="PANTHER" id="PTHR41251">
    <property type="entry name" value="NON-HOMOLOGOUS END JOINING PROTEIN KU"/>
    <property type="match status" value="1"/>
</dbReference>
<evidence type="ECO:0000259" key="4">
    <source>
        <dbReference type="SMART" id="SM00559"/>
    </source>
</evidence>
<keyword evidence="6" id="KW-1185">Reference proteome</keyword>
<dbReference type="Gene3D" id="2.40.290.10">
    <property type="match status" value="1"/>
</dbReference>
<feature type="region of interest" description="Disordered" evidence="3">
    <location>
        <begin position="228"/>
        <end position="258"/>
    </location>
</feature>
<dbReference type="PIRSF" id="PIRSF006493">
    <property type="entry name" value="Prok_Ku"/>
    <property type="match status" value="1"/>
</dbReference>
<protein>
    <recommendedName>
        <fullName evidence="2">Non-homologous end joining protein Ku</fullName>
    </recommendedName>
</protein>
<name>A0A1M5BS79_9GAMM</name>
<dbReference type="AlphaFoldDB" id="A0A1M5BS79"/>
<dbReference type="RefSeq" id="WP_072823677.1">
    <property type="nucleotide sequence ID" value="NZ_FQUJ01000012.1"/>
</dbReference>
<sequence>MSARAIWKGVLCIDKARVPVKLHSAVQDRSLHFRLLHRKDRSPVRQAMVNPQTNAVIPHAETRRGYMTDAGRLVVLDREELDALAPEPGRDIEVRRFLPVGTIDHRWYSRPYYLTPDGSEQEYRALVQALEKADREGLVHWVMRRKAYQGVLRPYQGCLLLVSLRHAEEVVPTEALKPPEGDALDDKELDMARQLIGMLDAPFEPEEYRDDYRQRVMDLIDAKQRGESVKVTPIRRPKASKDLARALEASLKRERKRA</sequence>
<proteinExistence type="inferred from homology"/>
<dbReference type="InterPro" id="IPR009187">
    <property type="entry name" value="Prok_Ku"/>
</dbReference>
<keyword evidence="2" id="KW-0227">DNA damage</keyword>
<dbReference type="STRING" id="1121942.SAMN02745148_02663"/>
<dbReference type="InterPro" id="IPR006164">
    <property type="entry name" value="DNA_bd_Ku70/Ku80"/>
</dbReference>
<organism evidence="5 6">
    <name type="scientific">Modicisalibacter ilicicola DSM 19980</name>
    <dbReference type="NCBI Taxonomy" id="1121942"/>
    <lineage>
        <taxon>Bacteria</taxon>
        <taxon>Pseudomonadati</taxon>
        <taxon>Pseudomonadota</taxon>
        <taxon>Gammaproteobacteria</taxon>
        <taxon>Oceanospirillales</taxon>
        <taxon>Halomonadaceae</taxon>
        <taxon>Modicisalibacter</taxon>
    </lineage>
</organism>
<accession>A0A1M5BS79</accession>
<dbReference type="OrthoDB" id="9795084at2"/>
<dbReference type="GO" id="GO:0003690">
    <property type="term" value="F:double-stranded DNA binding"/>
    <property type="evidence" value="ECO:0007669"/>
    <property type="project" value="UniProtKB-UniRule"/>
</dbReference>
<keyword evidence="1 2" id="KW-0238">DNA-binding</keyword>
<dbReference type="HAMAP" id="MF_01875">
    <property type="entry name" value="Prokaryotic_Ku"/>
    <property type="match status" value="1"/>
</dbReference>
<dbReference type="SMART" id="SM00559">
    <property type="entry name" value="Ku78"/>
    <property type="match status" value="1"/>
</dbReference>
<evidence type="ECO:0000256" key="3">
    <source>
        <dbReference type="SAM" id="MobiDB-lite"/>
    </source>
</evidence>
<dbReference type="Proteomes" id="UP000184346">
    <property type="component" value="Unassembled WGS sequence"/>
</dbReference>
<evidence type="ECO:0000256" key="2">
    <source>
        <dbReference type="HAMAP-Rule" id="MF_01875"/>
    </source>
</evidence>
<dbReference type="EMBL" id="FQUJ01000012">
    <property type="protein sequence ID" value="SHF45389.1"/>
    <property type="molecule type" value="Genomic_DNA"/>
</dbReference>
<dbReference type="InterPro" id="IPR016194">
    <property type="entry name" value="SPOC-like_C_dom_sf"/>
</dbReference>
<comment type="similarity">
    <text evidence="2">Belongs to the prokaryotic Ku family.</text>
</comment>
<keyword evidence="2" id="KW-0234">DNA repair</keyword>